<evidence type="ECO:0000313" key="5">
    <source>
        <dbReference type="Proteomes" id="UP001165561"/>
    </source>
</evidence>
<dbReference type="InterPro" id="IPR051257">
    <property type="entry name" value="Diverse_CBS-Domain"/>
</dbReference>
<keyword evidence="1 2" id="KW-0129">CBS domain</keyword>
<evidence type="ECO:0000256" key="1">
    <source>
        <dbReference type="ARBA" id="ARBA00023122"/>
    </source>
</evidence>
<protein>
    <submittedName>
        <fullName evidence="4">CBS domain-containing protein</fullName>
    </submittedName>
</protein>
<evidence type="ECO:0000256" key="2">
    <source>
        <dbReference type="PROSITE-ProRule" id="PRU00703"/>
    </source>
</evidence>
<dbReference type="PANTHER" id="PTHR43080">
    <property type="entry name" value="CBS DOMAIN-CONTAINING PROTEIN CBSX3, MITOCHONDRIAL"/>
    <property type="match status" value="1"/>
</dbReference>
<keyword evidence="5" id="KW-1185">Reference proteome</keyword>
<name>A0ABT5U003_9MICO</name>
<evidence type="ECO:0000259" key="3">
    <source>
        <dbReference type="PROSITE" id="PS51371"/>
    </source>
</evidence>
<dbReference type="SUPFAM" id="SSF54631">
    <property type="entry name" value="CBS-domain pair"/>
    <property type="match status" value="1"/>
</dbReference>
<dbReference type="InterPro" id="IPR000644">
    <property type="entry name" value="CBS_dom"/>
</dbReference>
<dbReference type="Proteomes" id="UP001165561">
    <property type="component" value="Unassembled WGS sequence"/>
</dbReference>
<feature type="domain" description="CBS" evidence="3">
    <location>
        <begin position="72"/>
        <end position="131"/>
    </location>
</feature>
<dbReference type="EMBL" id="JARACI010001118">
    <property type="protein sequence ID" value="MDD9207522.1"/>
    <property type="molecule type" value="Genomic_DNA"/>
</dbReference>
<proteinExistence type="predicted"/>
<organism evidence="4 5">
    <name type="scientific">Georgenia halotolerans</name>
    <dbReference type="NCBI Taxonomy" id="3028317"/>
    <lineage>
        <taxon>Bacteria</taxon>
        <taxon>Bacillati</taxon>
        <taxon>Actinomycetota</taxon>
        <taxon>Actinomycetes</taxon>
        <taxon>Micrococcales</taxon>
        <taxon>Bogoriellaceae</taxon>
        <taxon>Georgenia</taxon>
    </lineage>
</organism>
<dbReference type="SMART" id="SM00116">
    <property type="entry name" value="CBS"/>
    <property type="match status" value="2"/>
</dbReference>
<gene>
    <name evidence="4" type="ORF">PU560_13775</name>
</gene>
<feature type="domain" description="CBS" evidence="3">
    <location>
        <begin position="9"/>
        <end position="66"/>
    </location>
</feature>
<comment type="caution">
    <text evidence="4">The sequence shown here is derived from an EMBL/GenBank/DDBJ whole genome shotgun (WGS) entry which is preliminary data.</text>
</comment>
<accession>A0ABT5U003</accession>
<dbReference type="PANTHER" id="PTHR43080:SF2">
    <property type="entry name" value="CBS DOMAIN-CONTAINING PROTEIN"/>
    <property type="match status" value="1"/>
</dbReference>
<reference evidence="4" key="1">
    <citation type="submission" date="2023-02" db="EMBL/GenBank/DDBJ databases">
        <title>Georgenia sp.10Sc9-8, isolated from a soil sample collected from the Taklamakan desert.</title>
        <authorList>
            <person name="Liu S."/>
        </authorList>
    </citation>
    <scope>NUCLEOTIDE SEQUENCE</scope>
    <source>
        <strain evidence="4">10Sc9-8</strain>
    </source>
</reference>
<evidence type="ECO:0000313" key="4">
    <source>
        <dbReference type="EMBL" id="MDD9207522.1"/>
    </source>
</evidence>
<dbReference type="Pfam" id="PF00571">
    <property type="entry name" value="CBS"/>
    <property type="match status" value="2"/>
</dbReference>
<dbReference type="PROSITE" id="PS51371">
    <property type="entry name" value="CBS"/>
    <property type="match status" value="2"/>
</dbReference>
<dbReference type="InterPro" id="IPR046342">
    <property type="entry name" value="CBS_dom_sf"/>
</dbReference>
<sequence>MTQTVAECMTPSPTTIEATRSVRDVAELMASGDVGAVVVVENSEVTGIVTDRDLVVRVLATGGSPEDVVRQVVSGTLVTVKPDDSAEQAAQVMRDNAVRRVPVMQAGELVGIVALGDLAIERDPRSALADISAEEPNT</sequence>
<dbReference type="Gene3D" id="3.10.580.10">
    <property type="entry name" value="CBS-domain"/>
    <property type="match status" value="1"/>
</dbReference>